<dbReference type="SUPFAM" id="SSF161098">
    <property type="entry name" value="MetI-like"/>
    <property type="match status" value="1"/>
</dbReference>
<feature type="transmembrane region" description="Helical" evidence="7">
    <location>
        <begin position="150"/>
        <end position="179"/>
    </location>
</feature>
<comment type="similarity">
    <text evidence="7">Belongs to the binding-protein-dependent transport system permease family.</text>
</comment>
<reference evidence="9" key="2">
    <citation type="submission" date="2020-02" db="EMBL/GenBank/DDBJ databases">
        <authorList>
            <person name="Littmann E."/>
            <person name="Sorbara M."/>
        </authorList>
    </citation>
    <scope>NUCLEOTIDE SEQUENCE</scope>
    <source>
        <strain evidence="9">MSK.15.32</strain>
    </source>
</reference>
<dbReference type="InterPro" id="IPR051393">
    <property type="entry name" value="ABC_transporter_permease"/>
</dbReference>
<dbReference type="Pfam" id="PF00528">
    <property type="entry name" value="BPD_transp_1"/>
    <property type="match status" value="1"/>
</dbReference>
<evidence type="ECO:0000259" key="8">
    <source>
        <dbReference type="PROSITE" id="PS50928"/>
    </source>
</evidence>
<dbReference type="GO" id="GO:0005886">
    <property type="term" value="C:plasma membrane"/>
    <property type="evidence" value="ECO:0007669"/>
    <property type="project" value="UniProtKB-SubCell"/>
</dbReference>
<dbReference type="Proteomes" id="UP001296580">
    <property type="component" value="Unassembled WGS sequence"/>
</dbReference>
<dbReference type="PROSITE" id="PS50928">
    <property type="entry name" value="ABC_TM1"/>
    <property type="match status" value="1"/>
</dbReference>
<sequence>MKEKKKRQVHTASFWMFILPALFLYALFMLVPLLGTVLYSLTNWDGISVIYEFVGIKNYIRLFTNDSAFRSSMAVSFRFVALYTILVNSIALALAVLLDRVNKKLKSFIRSVIFMPNVISLIMVSFIWQFMFTKVYSELAGDGFFPDITWFSNSATAMVTILITLIWQSVGYFMVIYVAGIESIDRTYYEAALIDGAGYWQRTFKITFPLMLPSIIVNIFLSISGAFKTFEIPYLMTRGGPGDSTNLIAYNIYKEAYLSNHAGYASAKAVVLCVIVMCIAIFQIRAMKRKEVEA</sequence>
<dbReference type="CDD" id="cd06261">
    <property type="entry name" value="TM_PBP2"/>
    <property type="match status" value="1"/>
</dbReference>
<accession>A0A2N5NPU0</accession>
<dbReference type="InterPro" id="IPR000515">
    <property type="entry name" value="MetI-like"/>
</dbReference>
<keyword evidence="6 7" id="KW-0472">Membrane</keyword>
<evidence type="ECO:0000256" key="5">
    <source>
        <dbReference type="ARBA" id="ARBA00022989"/>
    </source>
</evidence>
<evidence type="ECO:0000256" key="3">
    <source>
        <dbReference type="ARBA" id="ARBA00022475"/>
    </source>
</evidence>
<comment type="subcellular location">
    <subcellularLocation>
        <location evidence="1 7">Cell membrane</location>
        <topology evidence="1 7">Multi-pass membrane protein</topology>
    </subcellularLocation>
</comment>
<keyword evidence="2 7" id="KW-0813">Transport</keyword>
<protein>
    <submittedName>
        <fullName evidence="9">Sugar ABC transporter permease</fullName>
    </submittedName>
</protein>
<name>A0A2N5NPU0_MEDGN</name>
<reference evidence="9" key="1">
    <citation type="journal article" date="2020" name="Cell Host Microbe">
        <title>Functional and Genomic Variation between Human-Derived Isolates of Lachnospiraceae Reveals Inter- and Intra-Species Diversity.</title>
        <authorList>
            <person name="Sorbara M.T."/>
            <person name="Littmann E.R."/>
            <person name="Fontana E."/>
            <person name="Moody T.U."/>
            <person name="Kohout C.E."/>
            <person name="Gjonbalaj M."/>
            <person name="Eaton V."/>
            <person name="Seok R."/>
            <person name="Leiner I.M."/>
            <person name="Pamer E.G."/>
        </authorList>
    </citation>
    <scope>NUCLEOTIDE SEQUENCE</scope>
    <source>
        <strain evidence="9">MSK.15.32</strain>
    </source>
</reference>
<feature type="transmembrane region" description="Helical" evidence="7">
    <location>
        <begin position="208"/>
        <end position="227"/>
    </location>
</feature>
<evidence type="ECO:0000256" key="6">
    <source>
        <dbReference type="ARBA" id="ARBA00023136"/>
    </source>
</evidence>
<dbReference type="PANTHER" id="PTHR30193:SF37">
    <property type="entry name" value="INNER MEMBRANE ABC TRANSPORTER PERMEASE PROTEIN YCJO"/>
    <property type="match status" value="1"/>
</dbReference>
<keyword evidence="5 7" id="KW-1133">Transmembrane helix</keyword>
<gene>
    <name evidence="9" type="ORF">G4993_10640</name>
</gene>
<keyword evidence="4 7" id="KW-0812">Transmembrane</keyword>
<evidence type="ECO:0000313" key="9">
    <source>
        <dbReference type="EMBL" id="NSI58853.1"/>
    </source>
</evidence>
<dbReference type="InterPro" id="IPR035906">
    <property type="entry name" value="MetI-like_sf"/>
</dbReference>
<dbReference type="AlphaFoldDB" id="A0A2N5NPU0"/>
<feature type="domain" description="ABC transmembrane type-1" evidence="8">
    <location>
        <begin position="73"/>
        <end position="283"/>
    </location>
</feature>
<feature type="transmembrane region" description="Helical" evidence="7">
    <location>
        <begin position="262"/>
        <end position="282"/>
    </location>
</feature>
<evidence type="ECO:0000256" key="4">
    <source>
        <dbReference type="ARBA" id="ARBA00022692"/>
    </source>
</evidence>
<dbReference type="PANTHER" id="PTHR30193">
    <property type="entry name" value="ABC TRANSPORTER PERMEASE PROTEIN"/>
    <property type="match status" value="1"/>
</dbReference>
<feature type="transmembrane region" description="Helical" evidence="7">
    <location>
        <begin position="12"/>
        <end position="34"/>
    </location>
</feature>
<organism evidence="9 10">
    <name type="scientific">Mediterraneibacter gnavus</name>
    <name type="common">Ruminococcus gnavus</name>
    <dbReference type="NCBI Taxonomy" id="33038"/>
    <lineage>
        <taxon>Bacteria</taxon>
        <taxon>Bacillati</taxon>
        <taxon>Bacillota</taxon>
        <taxon>Clostridia</taxon>
        <taxon>Lachnospirales</taxon>
        <taxon>Lachnospiraceae</taxon>
        <taxon>Mediterraneibacter</taxon>
    </lineage>
</organism>
<proteinExistence type="inferred from homology"/>
<dbReference type="GO" id="GO:0055085">
    <property type="term" value="P:transmembrane transport"/>
    <property type="evidence" value="ECO:0007669"/>
    <property type="project" value="InterPro"/>
</dbReference>
<dbReference type="EMBL" id="JAAIRV010000020">
    <property type="protein sequence ID" value="NSI58853.1"/>
    <property type="molecule type" value="Genomic_DNA"/>
</dbReference>
<dbReference type="Gene3D" id="1.10.3720.10">
    <property type="entry name" value="MetI-like"/>
    <property type="match status" value="1"/>
</dbReference>
<evidence type="ECO:0000313" key="10">
    <source>
        <dbReference type="Proteomes" id="UP001296580"/>
    </source>
</evidence>
<dbReference type="RefSeq" id="WP_023924077.1">
    <property type="nucleotide sequence ID" value="NZ_CP070036.1"/>
</dbReference>
<evidence type="ECO:0000256" key="7">
    <source>
        <dbReference type="RuleBase" id="RU363032"/>
    </source>
</evidence>
<feature type="transmembrane region" description="Helical" evidence="7">
    <location>
        <begin position="75"/>
        <end position="96"/>
    </location>
</feature>
<comment type="caution">
    <text evidence="9">The sequence shown here is derived from an EMBL/GenBank/DDBJ whole genome shotgun (WGS) entry which is preliminary data.</text>
</comment>
<evidence type="ECO:0000256" key="2">
    <source>
        <dbReference type="ARBA" id="ARBA00022448"/>
    </source>
</evidence>
<feature type="transmembrane region" description="Helical" evidence="7">
    <location>
        <begin position="108"/>
        <end position="130"/>
    </location>
</feature>
<evidence type="ECO:0000256" key="1">
    <source>
        <dbReference type="ARBA" id="ARBA00004651"/>
    </source>
</evidence>
<keyword evidence="3" id="KW-1003">Cell membrane</keyword>